<evidence type="ECO:0000313" key="5">
    <source>
        <dbReference type="Proteomes" id="UP000595566"/>
    </source>
</evidence>
<dbReference type="GO" id="GO:0003677">
    <property type="term" value="F:DNA binding"/>
    <property type="evidence" value="ECO:0007669"/>
    <property type="project" value="InterPro"/>
</dbReference>
<dbReference type="InterPro" id="IPR012337">
    <property type="entry name" value="RNaseH-like_sf"/>
</dbReference>
<dbReference type="InterPro" id="IPR002298">
    <property type="entry name" value="DNA_polymerase_A"/>
</dbReference>
<dbReference type="GO" id="GO:0003887">
    <property type="term" value="F:DNA-directed DNA polymerase activity"/>
    <property type="evidence" value="ECO:0007669"/>
    <property type="project" value="InterPro"/>
</dbReference>
<evidence type="ECO:0000259" key="3">
    <source>
        <dbReference type="SMART" id="SM00482"/>
    </source>
</evidence>
<evidence type="ECO:0000256" key="1">
    <source>
        <dbReference type="ARBA" id="ARBA00022705"/>
    </source>
</evidence>
<protein>
    <submittedName>
        <fullName evidence="4">DNA polymerase family A</fullName>
    </submittedName>
</protein>
<feature type="domain" description="DNA-directed DNA polymerase family A palm" evidence="3">
    <location>
        <begin position="490"/>
        <end position="740"/>
    </location>
</feature>
<dbReference type="InterPro" id="IPR043502">
    <property type="entry name" value="DNA/RNA_pol_sf"/>
</dbReference>
<dbReference type="EMBL" id="MW353175">
    <property type="protein sequence ID" value="QQO91751.1"/>
    <property type="molecule type" value="Genomic_DNA"/>
</dbReference>
<dbReference type="GO" id="GO:0006261">
    <property type="term" value="P:DNA-templated DNA replication"/>
    <property type="evidence" value="ECO:0007669"/>
    <property type="project" value="InterPro"/>
</dbReference>
<keyword evidence="1" id="KW-0235">DNA replication</keyword>
<dbReference type="SMART" id="SM00482">
    <property type="entry name" value="POLAc"/>
    <property type="match status" value="1"/>
</dbReference>
<evidence type="ECO:0000313" key="4">
    <source>
        <dbReference type="EMBL" id="QQO91751.1"/>
    </source>
</evidence>
<dbReference type="Pfam" id="PF00476">
    <property type="entry name" value="DNA_pol_A"/>
    <property type="match status" value="1"/>
</dbReference>
<gene>
    <name evidence="4" type="ORF">immuto26A_72</name>
</gene>
<dbReference type="GO" id="GO:0006302">
    <property type="term" value="P:double-strand break repair"/>
    <property type="evidence" value="ECO:0007669"/>
    <property type="project" value="TreeGrafter"/>
</dbReference>
<dbReference type="Gene3D" id="1.10.150.20">
    <property type="entry name" value="5' to 3' exonuclease, C-terminal subdomain"/>
    <property type="match status" value="1"/>
</dbReference>
<dbReference type="InterPro" id="IPR002562">
    <property type="entry name" value="3'-5'_exonuclease_dom"/>
</dbReference>
<proteinExistence type="predicted"/>
<organism evidence="4 5">
    <name type="scientific">Flavobacterium phage vB_FspM_immuto_2-6A</name>
    <dbReference type="NCBI Taxonomy" id="2801477"/>
    <lineage>
        <taxon>Viruses</taxon>
        <taxon>Duplodnaviria</taxon>
        <taxon>Heunggongvirae</taxon>
        <taxon>Uroviricota</taxon>
        <taxon>Caudoviricetes</taxon>
        <taxon>Immutovirus</taxon>
        <taxon>Immutovirus immuto</taxon>
    </lineage>
</organism>
<dbReference type="Gene3D" id="1.20.1060.10">
    <property type="entry name" value="Taq DNA Polymerase, Chain T, domain 4"/>
    <property type="match status" value="1"/>
</dbReference>
<sequence>MQIEKKYYHVDSIETINLLIEHINQSEVLAYDTETTGLNVRRDEVVGWSVSGEEGIGFYLPTQKWNTETNQLEECTIGGKGAHGITKKLLPMLKGKRLVMHNASFDCRITKNFYGVSLLEDLWVDTALLVHTVQEEGAGMGVFGLKPLAISIQKEIGLNVEEAANKEQVELKESIKANGGSTTKDLYEIFKADMAILSKYAAADTDLTLRVCNHFLKVLKEEGLEKFFFEDEVMPLYKEVTVPMEELGVALDLPLLEKTKEDITNDLELNKRIVINSILAIPEAKEWVVDTALYTYPPSHKGNWAQNLIMLHSLPLERSEKTGKYSLTKKAIEELEESNIKQFLLTGELSLLDEMEVVRISMSMWKEENEGEYLNIQSKKHLGEIAFKYMGIKPLTQTKKGQDQFDMDMLEELSKTYEWANNLRTYNKLLKIKSTYIDRFLDGQEDGRYYFYYKQNGTVSGRYGSDAQQLPKPKEEGEDTPLLVKYTNVVREFLIAGEGRKLIDNDYTSLEPHCFASVAGDINLQEIFNNGWDFYSTVAIRTEKLDQDRVKYPDGVSPDTKSPIFLKKLDPVKRNQAKAYSLGIAYGMEAYALAKTLNISQKEADTLVAGYLDGFPQLKEWRINSREQVKKHGFIQNKVGRIRHLPKVKLIFEKYGDKVLDWRFRKDLEPTYGKDPVMQMYRDYRNGLNNCLNYQLQSLAAAVVNRAAIQINRKAKELGIDARVQAQIHDQLIINVREDQAEMFMPYVQELMELTTQLPGVTLKAPPQIANNFAEGH</sequence>
<keyword evidence="5" id="KW-1185">Reference proteome</keyword>
<dbReference type="Pfam" id="PF01612">
    <property type="entry name" value="DNA_pol_A_exo1"/>
    <property type="match status" value="1"/>
</dbReference>
<dbReference type="SUPFAM" id="SSF53098">
    <property type="entry name" value="Ribonuclease H-like"/>
    <property type="match status" value="1"/>
</dbReference>
<dbReference type="GO" id="GO:0008408">
    <property type="term" value="F:3'-5' exonuclease activity"/>
    <property type="evidence" value="ECO:0007669"/>
    <property type="project" value="InterPro"/>
</dbReference>
<dbReference type="Proteomes" id="UP000595566">
    <property type="component" value="Segment"/>
</dbReference>
<evidence type="ECO:0000256" key="2">
    <source>
        <dbReference type="ARBA" id="ARBA00023109"/>
    </source>
</evidence>
<dbReference type="GO" id="GO:0039693">
    <property type="term" value="P:viral DNA genome replication"/>
    <property type="evidence" value="ECO:0007669"/>
    <property type="project" value="UniProtKB-KW"/>
</dbReference>
<accession>A0A7T8ERA9</accession>
<dbReference type="PANTHER" id="PTHR10133:SF27">
    <property type="entry name" value="DNA POLYMERASE NU"/>
    <property type="match status" value="1"/>
</dbReference>
<reference evidence="4 5" key="1">
    <citation type="submission" date="2020-12" db="EMBL/GenBank/DDBJ databases">
        <title>Dynamics of Baltic Sea phages driven by environmental changes.</title>
        <authorList>
            <person name="Hoetzinger M."/>
            <person name="Nilsson E."/>
            <person name="Holmfeldt K."/>
        </authorList>
    </citation>
    <scope>NUCLEOTIDE SEQUENCE [LARGE SCALE GENOMIC DNA]</scope>
</reference>
<dbReference type="Gene3D" id="3.30.70.370">
    <property type="match status" value="1"/>
</dbReference>
<dbReference type="InterPro" id="IPR036397">
    <property type="entry name" value="RNaseH_sf"/>
</dbReference>
<dbReference type="PANTHER" id="PTHR10133">
    <property type="entry name" value="DNA POLYMERASE I"/>
    <property type="match status" value="1"/>
</dbReference>
<name>A0A7T8ERA9_9CAUD</name>
<dbReference type="SUPFAM" id="SSF56672">
    <property type="entry name" value="DNA/RNA polymerases"/>
    <property type="match status" value="1"/>
</dbReference>
<keyword evidence="2" id="KW-1194">Viral DNA replication</keyword>
<dbReference type="Gene3D" id="3.30.420.10">
    <property type="entry name" value="Ribonuclease H-like superfamily/Ribonuclease H"/>
    <property type="match status" value="1"/>
</dbReference>
<dbReference type="InterPro" id="IPR001098">
    <property type="entry name" value="DNA-dir_DNA_pol_A_palm_dom"/>
</dbReference>